<evidence type="ECO:0000313" key="2">
    <source>
        <dbReference type="EMBL" id="MBB6552080.1"/>
    </source>
</evidence>
<name>A0A7X0NYP9_9ACTN</name>
<gene>
    <name evidence="2" type="ORF">HD593_006875</name>
</gene>
<dbReference type="Proteomes" id="UP000565579">
    <property type="component" value="Unassembled WGS sequence"/>
</dbReference>
<dbReference type="EMBL" id="JACHMI010000001">
    <property type="protein sequence ID" value="MBB6552080.1"/>
    <property type="molecule type" value="Genomic_DNA"/>
</dbReference>
<sequence length="149" mass="15915">MRLLAGLTMTAVLAAGLLAAPPAMAAEAVKFAADSGDTCHRGVAEGTLERYDGPVIHPVVTVEGLLSDEALPTICFPDDLHSTVTFRGYRGTDLVDSETHKADNEQVKYAFQLSNGLLSIDRVVVQVCRYSNSPIGISYCGTAQEYKIP</sequence>
<accession>A0A7X0NYP9</accession>
<reference evidence="2 3" key="1">
    <citation type="submission" date="2020-08" db="EMBL/GenBank/DDBJ databases">
        <title>Sequencing the genomes of 1000 actinobacteria strains.</title>
        <authorList>
            <person name="Klenk H.-P."/>
        </authorList>
    </citation>
    <scope>NUCLEOTIDE SEQUENCE [LARGE SCALE GENOMIC DNA]</scope>
    <source>
        <strain evidence="2 3">DSM 43768</strain>
    </source>
</reference>
<feature type="chain" id="PRO_5030954720" evidence="1">
    <location>
        <begin position="26"/>
        <end position="149"/>
    </location>
</feature>
<keyword evidence="1" id="KW-0732">Signal</keyword>
<protein>
    <submittedName>
        <fullName evidence="2">Uncharacterized protein</fullName>
    </submittedName>
</protein>
<keyword evidence="3" id="KW-1185">Reference proteome</keyword>
<dbReference type="AlphaFoldDB" id="A0A7X0NYP9"/>
<comment type="caution">
    <text evidence="2">The sequence shown here is derived from an EMBL/GenBank/DDBJ whole genome shotgun (WGS) entry which is preliminary data.</text>
</comment>
<feature type="signal peptide" evidence="1">
    <location>
        <begin position="1"/>
        <end position="25"/>
    </location>
</feature>
<organism evidence="2 3">
    <name type="scientific">Nonomuraea rubra</name>
    <dbReference type="NCBI Taxonomy" id="46180"/>
    <lineage>
        <taxon>Bacteria</taxon>
        <taxon>Bacillati</taxon>
        <taxon>Actinomycetota</taxon>
        <taxon>Actinomycetes</taxon>
        <taxon>Streptosporangiales</taxon>
        <taxon>Streptosporangiaceae</taxon>
        <taxon>Nonomuraea</taxon>
    </lineage>
</organism>
<evidence type="ECO:0000313" key="3">
    <source>
        <dbReference type="Proteomes" id="UP000565579"/>
    </source>
</evidence>
<proteinExistence type="predicted"/>
<evidence type="ECO:0000256" key="1">
    <source>
        <dbReference type="SAM" id="SignalP"/>
    </source>
</evidence>
<dbReference type="RefSeq" id="WP_185106054.1">
    <property type="nucleotide sequence ID" value="NZ_JACHMI010000001.1"/>
</dbReference>